<dbReference type="Pfam" id="PF00211">
    <property type="entry name" value="Guanylate_cyc"/>
    <property type="match status" value="1"/>
</dbReference>
<sequence length="366" mass="40621">MSESLSAAQIARNTVMRPVWKLIGGAPTMTMREMAQQLGVSVVEIDHFWTSCGFPKADPDTYMFTEQDAQAIMEWRQEFGEGTLGRGTVTSLLRAQSYMADRLVLWQLEAIVTDFQERMNLDDTSARLLVLDKIDEYVDLLQSQLGYAWRRQMAYLLLNTNREVETREGKADAIDSYPLDRCMGFVDMVAFTRRSSTMSGAALADLVQSFEMACRDVVTTRGGRVVKTLGDAVLYVADELLVAADIVCAIVEFLNSRPEILPVRASLVHGRVVSRSGDIFGPPVNLASRLVDIAPRGQILMDADSAKQLQASDKKGYFAVRPATTQELQGLGEVEGWLLTRREGKRGEQPLLRSSTLEIASPAVKK</sequence>
<dbReference type="PROSITE" id="PS50125">
    <property type="entry name" value="GUANYLATE_CYCLASE_2"/>
    <property type="match status" value="1"/>
</dbReference>
<dbReference type="InterPro" id="IPR029787">
    <property type="entry name" value="Nucleotide_cyclase"/>
</dbReference>
<evidence type="ECO:0000313" key="2">
    <source>
        <dbReference type="EMBL" id="MCG4617230.1"/>
    </source>
</evidence>
<gene>
    <name evidence="2" type="ORF">L0M99_01795</name>
</gene>
<dbReference type="GO" id="GO:0035556">
    <property type="term" value="P:intracellular signal transduction"/>
    <property type="evidence" value="ECO:0007669"/>
    <property type="project" value="InterPro"/>
</dbReference>
<organism evidence="2 3">
    <name type="scientific">Varibaculum cambriense</name>
    <dbReference type="NCBI Taxonomy" id="184870"/>
    <lineage>
        <taxon>Bacteria</taxon>
        <taxon>Bacillati</taxon>
        <taxon>Actinomycetota</taxon>
        <taxon>Actinomycetes</taxon>
        <taxon>Actinomycetales</taxon>
        <taxon>Actinomycetaceae</taxon>
        <taxon>Varibaculum</taxon>
    </lineage>
</organism>
<accession>A0AAJ1EXA2</accession>
<dbReference type="EMBL" id="JAKNHJ010000003">
    <property type="protein sequence ID" value="MCG4617230.1"/>
    <property type="molecule type" value="Genomic_DNA"/>
</dbReference>
<dbReference type="InterPro" id="IPR001054">
    <property type="entry name" value="A/G_cyclase"/>
</dbReference>
<dbReference type="Proteomes" id="UP001200537">
    <property type="component" value="Unassembled WGS sequence"/>
</dbReference>
<comment type="caution">
    <text evidence="2">The sequence shown here is derived from an EMBL/GenBank/DDBJ whole genome shotgun (WGS) entry which is preliminary data.</text>
</comment>
<dbReference type="GO" id="GO:0004016">
    <property type="term" value="F:adenylate cyclase activity"/>
    <property type="evidence" value="ECO:0007669"/>
    <property type="project" value="UniProtKB-ARBA"/>
</dbReference>
<evidence type="ECO:0000313" key="3">
    <source>
        <dbReference type="Proteomes" id="UP001200537"/>
    </source>
</evidence>
<evidence type="ECO:0000259" key="1">
    <source>
        <dbReference type="PROSITE" id="PS50125"/>
    </source>
</evidence>
<dbReference type="GO" id="GO:0009190">
    <property type="term" value="P:cyclic nucleotide biosynthetic process"/>
    <property type="evidence" value="ECO:0007669"/>
    <property type="project" value="InterPro"/>
</dbReference>
<dbReference type="Gene3D" id="3.30.70.1230">
    <property type="entry name" value="Nucleotide cyclase"/>
    <property type="match status" value="1"/>
</dbReference>
<dbReference type="CDD" id="cd07302">
    <property type="entry name" value="CHD"/>
    <property type="match status" value="1"/>
</dbReference>
<dbReference type="SUPFAM" id="SSF55073">
    <property type="entry name" value="Nucleotide cyclase"/>
    <property type="match status" value="1"/>
</dbReference>
<name>A0AAJ1EXA2_9ACTO</name>
<dbReference type="RefSeq" id="WP_024059254.1">
    <property type="nucleotide sequence ID" value="NZ_JAGZVZ010000001.1"/>
</dbReference>
<dbReference type="SMART" id="SM00044">
    <property type="entry name" value="CYCc"/>
    <property type="match status" value="1"/>
</dbReference>
<dbReference type="AlphaFoldDB" id="A0AAJ1EXA2"/>
<reference evidence="2" key="1">
    <citation type="submission" date="2022-01" db="EMBL/GenBank/DDBJ databases">
        <title>Collection of gut derived symbiotic bacterial strains cultured from healthy donors.</title>
        <authorList>
            <person name="Lin H."/>
            <person name="Kohout C."/>
            <person name="Waligurski E."/>
            <person name="Pamer E.G."/>
        </authorList>
    </citation>
    <scope>NUCLEOTIDE SEQUENCE</scope>
    <source>
        <strain evidence="2">DFI.7.46</strain>
    </source>
</reference>
<proteinExistence type="predicted"/>
<protein>
    <submittedName>
        <fullName evidence="2">Adenylate/guanylate cyclase domain-containing protein</fullName>
    </submittedName>
</protein>
<feature type="domain" description="Guanylate cyclase" evidence="1">
    <location>
        <begin position="182"/>
        <end position="291"/>
    </location>
</feature>